<dbReference type="Proteomes" id="UP001500618">
    <property type="component" value="Unassembled WGS sequence"/>
</dbReference>
<dbReference type="Pfam" id="PF06114">
    <property type="entry name" value="Peptidase_M78"/>
    <property type="match status" value="1"/>
</dbReference>
<organism evidence="2 3">
    <name type="scientific">Fodinicola feengrottensis</name>
    <dbReference type="NCBI Taxonomy" id="435914"/>
    <lineage>
        <taxon>Bacteria</taxon>
        <taxon>Bacillati</taxon>
        <taxon>Actinomycetota</taxon>
        <taxon>Actinomycetes</taxon>
        <taxon>Mycobacteriales</taxon>
        <taxon>Fodinicola</taxon>
    </lineage>
</organism>
<evidence type="ECO:0000259" key="1">
    <source>
        <dbReference type="Pfam" id="PF06114"/>
    </source>
</evidence>
<protein>
    <recommendedName>
        <fullName evidence="1">IrrE N-terminal-like domain-containing protein</fullName>
    </recommendedName>
</protein>
<gene>
    <name evidence="2" type="ORF">GCM10009765_02960</name>
</gene>
<keyword evidence="3" id="KW-1185">Reference proteome</keyword>
<evidence type="ECO:0000313" key="2">
    <source>
        <dbReference type="EMBL" id="GAA1656891.1"/>
    </source>
</evidence>
<sequence length="345" mass="37642">MFGQYTLEAQTQAEAMLAFLERDRPGVTSRLRYAAVSELETWPDVCVEMVDESVGEDRCSVAGSYHPAPPPPTLRVGRAASHRRRGFTALHELGHHLQQTDPLLGERTFEYSDPNQFQEEACDAFAAHVLLADEELRGLIGARGPTAQDVVEIFSRTQASREACCVWAAQRLAGAGAVVLLDGRGTVLFAAARTFVPPARRSDQSGTPLIEAALLSGRTARRDRTFVSYRNGSTSDDLYGDAVWCDVQYLIAVLALDNAGWHSFAPSRPFSGTPGSPRWWTCATCDEGFKVAGPPCVTCRQPECQDGHCGCTTTRMQNDRRCNSCFLVLAPTRFEGSSLACLDCA</sequence>
<dbReference type="EMBL" id="BAAANY010000001">
    <property type="protein sequence ID" value="GAA1656891.1"/>
    <property type="molecule type" value="Genomic_DNA"/>
</dbReference>
<name>A0ABP4RN59_9ACTN</name>
<dbReference type="InterPro" id="IPR010359">
    <property type="entry name" value="IrrE_HExxH"/>
</dbReference>
<dbReference type="Gene3D" id="1.10.10.2910">
    <property type="match status" value="1"/>
</dbReference>
<reference evidence="3" key="1">
    <citation type="journal article" date="2019" name="Int. J. Syst. Evol. Microbiol.">
        <title>The Global Catalogue of Microorganisms (GCM) 10K type strain sequencing project: providing services to taxonomists for standard genome sequencing and annotation.</title>
        <authorList>
            <consortium name="The Broad Institute Genomics Platform"/>
            <consortium name="The Broad Institute Genome Sequencing Center for Infectious Disease"/>
            <person name="Wu L."/>
            <person name="Ma J."/>
        </authorList>
    </citation>
    <scope>NUCLEOTIDE SEQUENCE [LARGE SCALE GENOMIC DNA]</scope>
    <source>
        <strain evidence="3">JCM 14718</strain>
    </source>
</reference>
<proteinExistence type="predicted"/>
<comment type="caution">
    <text evidence="2">The sequence shown here is derived from an EMBL/GenBank/DDBJ whole genome shotgun (WGS) entry which is preliminary data.</text>
</comment>
<evidence type="ECO:0000313" key="3">
    <source>
        <dbReference type="Proteomes" id="UP001500618"/>
    </source>
</evidence>
<accession>A0ABP4RN59</accession>
<feature type="domain" description="IrrE N-terminal-like" evidence="1">
    <location>
        <begin position="64"/>
        <end position="165"/>
    </location>
</feature>